<reference evidence="5 6" key="1">
    <citation type="journal article" date="2019" name="Sci. Rep.">
        <title>Nanopore sequencing improves the draft genome of the human pathogenic amoeba Naegleria fowleri.</title>
        <authorList>
            <person name="Liechti N."/>
            <person name="Schurch N."/>
            <person name="Bruggmann R."/>
            <person name="Wittwer M."/>
        </authorList>
    </citation>
    <scope>NUCLEOTIDE SEQUENCE [LARGE SCALE GENOMIC DNA]</scope>
    <source>
        <strain evidence="5 6">ATCC 30894</strain>
    </source>
</reference>
<dbReference type="Proteomes" id="UP000444721">
    <property type="component" value="Unassembled WGS sequence"/>
</dbReference>
<dbReference type="VEuPathDB" id="AmoebaDB:NfTy_042650"/>
<evidence type="ECO:0000256" key="4">
    <source>
        <dbReference type="SAM" id="MobiDB-lite"/>
    </source>
</evidence>
<evidence type="ECO:0008006" key="7">
    <source>
        <dbReference type="Google" id="ProtNLM"/>
    </source>
</evidence>
<evidence type="ECO:0000313" key="6">
    <source>
        <dbReference type="Proteomes" id="UP000444721"/>
    </source>
</evidence>
<dbReference type="VEuPathDB" id="AmoebaDB:NF0008070"/>
<evidence type="ECO:0000256" key="2">
    <source>
        <dbReference type="ARBA" id="ARBA00023242"/>
    </source>
</evidence>
<dbReference type="OrthoDB" id="429427at2759"/>
<dbReference type="PANTHER" id="PTHR12214">
    <property type="entry name" value="GC-RICH SEQUENCE DNA-BINDING FACTOR"/>
    <property type="match status" value="1"/>
</dbReference>
<dbReference type="GO" id="GO:0000398">
    <property type="term" value="P:mRNA splicing, via spliceosome"/>
    <property type="evidence" value="ECO:0007669"/>
    <property type="project" value="InterPro"/>
</dbReference>
<comment type="subcellular location">
    <subcellularLocation>
        <location evidence="1">Nucleus</location>
    </subcellularLocation>
</comment>
<gene>
    <name evidence="5" type="ORF">FDP41_002307</name>
</gene>
<accession>A0A6A5BN67</accession>
<keyword evidence="2" id="KW-0539">Nucleus</keyword>
<feature type="coiled-coil region" evidence="3">
    <location>
        <begin position="390"/>
        <end position="479"/>
    </location>
</feature>
<feature type="region of interest" description="Disordered" evidence="4">
    <location>
        <begin position="1"/>
        <end position="48"/>
    </location>
</feature>
<dbReference type="EMBL" id="VFQX01000029">
    <property type="protein sequence ID" value="KAF0978487.1"/>
    <property type="molecule type" value="Genomic_DNA"/>
</dbReference>
<organism evidence="5 6">
    <name type="scientific">Naegleria fowleri</name>
    <name type="common">Brain eating amoeba</name>
    <dbReference type="NCBI Taxonomy" id="5763"/>
    <lineage>
        <taxon>Eukaryota</taxon>
        <taxon>Discoba</taxon>
        <taxon>Heterolobosea</taxon>
        <taxon>Tetramitia</taxon>
        <taxon>Eutetramitia</taxon>
        <taxon>Vahlkampfiidae</taxon>
        <taxon>Naegleria</taxon>
    </lineage>
</organism>
<dbReference type="GO" id="GO:0003677">
    <property type="term" value="F:DNA binding"/>
    <property type="evidence" value="ECO:0007669"/>
    <property type="project" value="InterPro"/>
</dbReference>
<proteinExistence type="predicted"/>
<evidence type="ECO:0000313" key="5">
    <source>
        <dbReference type="EMBL" id="KAF0978487.1"/>
    </source>
</evidence>
<name>A0A6A5BN67_NAEFO</name>
<comment type="caution">
    <text evidence="5">The sequence shown here is derived from an EMBL/GenBank/DDBJ whole genome shotgun (WGS) entry which is preliminary data.</text>
</comment>
<evidence type="ECO:0000256" key="3">
    <source>
        <dbReference type="SAM" id="Coils"/>
    </source>
</evidence>
<sequence>MIKKRSAKTISSRNVRRGHEEEVDGPMVQHEDDQKQRNVGPPQEKVSEQEIIRQVLEESAEYKFGGVKSSSSSKKSTVTNVLNLMEMYGEEDKSESGIKITVNKPAKSLERKYGEEEGNDDVIAFKPKSMRVTKQQSTFSTSELRKRKRQTNILDSVEGEENSVTPQNMGQIVAIHPEDTAVVVPSHHDDTDTNTKPNAGVGTVIPDDITIQAIKMKRKKLREANTSQMQESSEDTSDYIPLDSSIPEKAGLGYKGQSAKEEAGYTRAIVTKHGDVVLHKIQQSTSRLVREDDEAEDAVDEIINKEEEVFETHKDAKIKFGLPNDDRNKGDVKESMGDIEIENVDMIDEEDYEKMKEFSEYELNQMRNAGLSVPEYKQNIITQTNLFKPSEEIEKEQREKELEKKKLMASILKFSSKKDDERVIESFETVEKQLLERMKELEISHDKMQQIVIETNAEIEKSARMLSQLNEDSEQYEEQYTYFQEMSKFVDDLADLLDTKLPEIEMLESQIFELQERFYQQLFEKSFHGHVTYMPSYRETQYERAVAFGGDGEAEMTNDRFLNEMNSLVEKMKQVFDDVNEDYISIPLLKKRFEGWKEKYPSLYKDTYCSLCLHNVFVILTRWELFTSGCLTEYKTSSNEPFNFPAWSVSPLECTDFTKFNFWKELFNYGEVSIETEPENLLPEIIRKSMISILLHTISKIYNPMDIEQTPKLMQLIKEYKVYLEGSNTKEETKLSEAIQKRLIATIHEFKFPAIATLNCELVTQSIHQIISILSKSVIPWIEWYPSFEQSETLKNQIVLQCINLKMMTFIDSGISQNIITKKEKIKFITQLMSQCKLPNNWKRELNLSID</sequence>
<evidence type="ECO:0000256" key="1">
    <source>
        <dbReference type="ARBA" id="ARBA00004123"/>
    </source>
</evidence>
<dbReference type="AlphaFoldDB" id="A0A6A5BN67"/>
<dbReference type="PANTHER" id="PTHR12214:SF0">
    <property type="entry name" value="LD29489P"/>
    <property type="match status" value="1"/>
</dbReference>
<dbReference type="InterPro" id="IPR012890">
    <property type="entry name" value="GCFC2-like"/>
</dbReference>
<dbReference type="VEuPathDB" id="AmoebaDB:FDP41_002307"/>
<keyword evidence="3" id="KW-0175">Coiled coil</keyword>
<keyword evidence="6" id="KW-1185">Reference proteome</keyword>
<dbReference type="GeneID" id="68109525"/>
<dbReference type="GO" id="GO:0005634">
    <property type="term" value="C:nucleus"/>
    <property type="evidence" value="ECO:0007669"/>
    <property type="project" value="UniProtKB-SubCell"/>
</dbReference>
<protein>
    <recommendedName>
        <fullName evidence="7">GCF C-terminal domain-containing protein</fullName>
    </recommendedName>
</protein>
<dbReference type="RefSeq" id="XP_044563200.1">
    <property type="nucleotide sequence ID" value="XM_044705487.1"/>
</dbReference>